<dbReference type="PANTHER" id="PTHR43851:SF3">
    <property type="entry name" value="COENZYME Q8"/>
    <property type="match status" value="1"/>
</dbReference>
<name>A0A8J7QNC6_9BACT</name>
<evidence type="ECO:0000259" key="1">
    <source>
        <dbReference type="PROSITE" id="PS50011"/>
    </source>
</evidence>
<dbReference type="InterPro" id="IPR000719">
    <property type="entry name" value="Prot_kinase_dom"/>
</dbReference>
<dbReference type="PROSITE" id="PS50011">
    <property type="entry name" value="PROTEIN_KINASE_DOM"/>
    <property type="match status" value="1"/>
</dbReference>
<dbReference type="Proteomes" id="UP000664417">
    <property type="component" value="Unassembled WGS sequence"/>
</dbReference>
<evidence type="ECO:0000313" key="2">
    <source>
        <dbReference type="EMBL" id="MBO1321190.1"/>
    </source>
</evidence>
<organism evidence="2 3">
    <name type="scientific">Acanthopleuribacter pedis</name>
    <dbReference type="NCBI Taxonomy" id="442870"/>
    <lineage>
        <taxon>Bacteria</taxon>
        <taxon>Pseudomonadati</taxon>
        <taxon>Acidobacteriota</taxon>
        <taxon>Holophagae</taxon>
        <taxon>Acanthopleuribacterales</taxon>
        <taxon>Acanthopleuribacteraceae</taxon>
        <taxon>Acanthopleuribacter</taxon>
    </lineage>
</organism>
<protein>
    <submittedName>
        <fullName evidence="2">Phosphotransferase</fullName>
    </submittedName>
</protein>
<dbReference type="RefSeq" id="WP_207861165.1">
    <property type="nucleotide sequence ID" value="NZ_JAFREP010000022.1"/>
</dbReference>
<dbReference type="InterPro" id="IPR051409">
    <property type="entry name" value="Atypical_kinase_ADCK"/>
</dbReference>
<dbReference type="Pfam" id="PF03109">
    <property type="entry name" value="ABC1"/>
    <property type="match status" value="1"/>
</dbReference>
<keyword evidence="3" id="KW-1185">Reference proteome</keyword>
<dbReference type="AlphaFoldDB" id="A0A8J7QNC6"/>
<comment type="caution">
    <text evidence="2">The sequence shown here is derived from an EMBL/GenBank/DDBJ whole genome shotgun (WGS) entry which is preliminary data.</text>
</comment>
<dbReference type="Gene3D" id="1.10.510.10">
    <property type="entry name" value="Transferase(Phosphotransferase) domain 1"/>
    <property type="match status" value="1"/>
</dbReference>
<accession>A0A8J7QNC6</accession>
<evidence type="ECO:0000313" key="3">
    <source>
        <dbReference type="Proteomes" id="UP000664417"/>
    </source>
</evidence>
<dbReference type="SUPFAM" id="SSF56112">
    <property type="entry name" value="Protein kinase-like (PK-like)"/>
    <property type="match status" value="1"/>
</dbReference>
<gene>
    <name evidence="2" type="ORF">J3U88_22105</name>
</gene>
<dbReference type="GO" id="GO:0004672">
    <property type="term" value="F:protein kinase activity"/>
    <property type="evidence" value="ECO:0007669"/>
    <property type="project" value="InterPro"/>
</dbReference>
<dbReference type="EMBL" id="JAFREP010000022">
    <property type="protein sequence ID" value="MBO1321190.1"/>
    <property type="molecule type" value="Genomic_DNA"/>
</dbReference>
<sequence>MKELGKIPTGKIQRAMKFATTGAKVGGNYVSHYSKKLIDPKRPRTELEEANAQEIYQSLSELKGSALKAAQMISMNPDWLPAAYRQKFSLSQYSAPPLSYPLVVKTFMEELGKEPTMIFDEFSRNAVNAASIGQVHLARRGEQKLAVKVQYPGVGDSVMTDLKMVRPLAIRLLNVNGKELDHFMDEVAVKMLEETDYGLELSRSLEISAACRHLEGIDFPEYYPELSAKRVLTMDWLDGEHLREFLKRKPDQALLDLIGQRLWDCFHFQIHHLRKLHADPHPGNFLFREDGSIGILDFGCVKEIPDDFYTNYFSLVRQDLLDPENLDARDDLFSRMGFLYDHDDAEQRKFFTQFFIGMIELLARPFHADRFYFGDRTYFDEIYAFGERVRRDRDLRDNKTVRGRKDAIYIDRTYFGLYHILHDLNATIKVTKPAWLQEAGASQASAG</sequence>
<reference evidence="2" key="1">
    <citation type="submission" date="2021-03" db="EMBL/GenBank/DDBJ databases">
        <authorList>
            <person name="Wang G."/>
        </authorList>
    </citation>
    <scope>NUCLEOTIDE SEQUENCE</scope>
    <source>
        <strain evidence="2">KCTC 12899</strain>
    </source>
</reference>
<dbReference type="InterPro" id="IPR004147">
    <property type="entry name" value="ABC1_dom"/>
</dbReference>
<dbReference type="PANTHER" id="PTHR43851">
    <property type="match status" value="1"/>
</dbReference>
<feature type="domain" description="Protein kinase" evidence="1">
    <location>
        <begin position="121"/>
        <end position="447"/>
    </location>
</feature>
<dbReference type="GO" id="GO:0005524">
    <property type="term" value="F:ATP binding"/>
    <property type="evidence" value="ECO:0007669"/>
    <property type="project" value="InterPro"/>
</dbReference>
<proteinExistence type="predicted"/>
<dbReference type="InterPro" id="IPR011009">
    <property type="entry name" value="Kinase-like_dom_sf"/>
</dbReference>